<keyword evidence="2" id="KW-1185">Reference proteome</keyword>
<proteinExistence type="predicted"/>
<protein>
    <submittedName>
        <fullName evidence="1">Uncharacterized protein</fullName>
    </submittedName>
</protein>
<dbReference type="AlphaFoldDB" id="A0A5D2WYW1"/>
<evidence type="ECO:0000313" key="2">
    <source>
        <dbReference type="Proteomes" id="UP000323597"/>
    </source>
</evidence>
<evidence type="ECO:0000313" key="1">
    <source>
        <dbReference type="EMBL" id="TYJ06231.1"/>
    </source>
</evidence>
<organism evidence="1 2">
    <name type="scientific">Gossypium mustelinum</name>
    <name type="common">Cotton</name>
    <name type="synonym">Gossypium caicoense</name>
    <dbReference type="NCBI Taxonomy" id="34275"/>
    <lineage>
        <taxon>Eukaryota</taxon>
        <taxon>Viridiplantae</taxon>
        <taxon>Streptophyta</taxon>
        <taxon>Embryophyta</taxon>
        <taxon>Tracheophyta</taxon>
        <taxon>Spermatophyta</taxon>
        <taxon>Magnoliopsida</taxon>
        <taxon>eudicotyledons</taxon>
        <taxon>Gunneridae</taxon>
        <taxon>Pentapetalae</taxon>
        <taxon>rosids</taxon>
        <taxon>malvids</taxon>
        <taxon>Malvales</taxon>
        <taxon>Malvaceae</taxon>
        <taxon>Malvoideae</taxon>
        <taxon>Gossypium</taxon>
    </lineage>
</organism>
<gene>
    <name evidence="1" type="ORF">E1A91_A12G219200v1</name>
</gene>
<accession>A0A5D2WYW1</accession>
<name>A0A5D2WYW1_GOSMU</name>
<dbReference type="Proteomes" id="UP000323597">
    <property type="component" value="Chromosome A12"/>
</dbReference>
<dbReference type="EMBL" id="CM017647">
    <property type="protein sequence ID" value="TYJ06231.1"/>
    <property type="molecule type" value="Genomic_DNA"/>
</dbReference>
<sequence>MDGPMYIYRRRRRRWAYFKCRETNRQSDERILSSNCWTLRFVSVESLKTTTTWHHLFYNIKTGGFSFIQTHTQKP</sequence>
<reference evidence="1 2" key="1">
    <citation type="submission" date="2019-07" db="EMBL/GenBank/DDBJ databases">
        <title>WGS assembly of Gossypium mustelinum.</title>
        <authorList>
            <person name="Chen Z.J."/>
            <person name="Sreedasyam A."/>
            <person name="Ando A."/>
            <person name="Song Q."/>
            <person name="De L."/>
            <person name="Hulse-Kemp A."/>
            <person name="Ding M."/>
            <person name="Ye W."/>
            <person name="Kirkbride R."/>
            <person name="Jenkins J."/>
            <person name="Plott C."/>
            <person name="Lovell J."/>
            <person name="Lin Y.-M."/>
            <person name="Vaughn R."/>
            <person name="Liu B."/>
            <person name="Li W."/>
            <person name="Simpson S."/>
            <person name="Scheffler B."/>
            <person name="Saski C."/>
            <person name="Grover C."/>
            <person name="Hu G."/>
            <person name="Conover J."/>
            <person name="Carlson J."/>
            <person name="Shu S."/>
            <person name="Boston L."/>
            <person name="Williams M."/>
            <person name="Peterson D."/>
            <person name="Mcgee K."/>
            <person name="Jones D."/>
            <person name="Wendel J."/>
            <person name="Stelly D."/>
            <person name="Grimwood J."/>
            <person name="Schmutz J."/>
        </authorList>
    </citation>
    <scope>NUCLEOTIDE SEQUENCE [LARGE SCALE GENOMIC DNA]</scope>
    <source>
        <strain evidence="1">1408120.09</strain>
    </source>
</reference>